<dbReference type="SUPFAM" id="SSF69304">
    <property type="entry name" value="Tricorn protease N-terminal domain"/>
    <property type="match status" value="1"/>
</dbReference>
<protein>
    <recommendedName>
        <fullName evidence="4">Lipoprotein</fullName>
    </recommendedName>
</protein>
<dbReference type="EMBL" id="FNUK01000011">
    <property type="protein sequence ID" value="SEF79046.1"/>
    <property type="molecule type" value="Genomic_DNA"/>
</dbReference>
<name>A0A1H5UVL0_9CLOT</name>
<proteinExistence type="predicted"/>
<keyword evidence="3" id="KW-1185">Reference proteome</keyword>
<evidence type="ECO:0000313" key="3">
    <source>
        <dbReference type="Proteomes" id="UP000242850"/>
    </source>
</evidence>
<dbReference type="AlphaFoldDB" id="A0A1H5UVL0"/>
<accession>A0A1H5UVL0</accession>
<dbReference type="RefSeq" id="WP_103896000.1">
    <property type="nucleotide sequence ID" value="NZ_FNUK01000011.1"/>
</dbReference>
<dbReference type="OrthoDB" id="1950593at2"/>
<reference evidence="3" key="1">
    <citation type="submission" date="2016-10" db="EMBL/GenBank/DDBJ databases">
        <authorList>
            <person name="Varghese N."/>
            <person name="Submissions S."/>
        </authorList>
    </citation>
    <scope>NUCLEOTIDE SEQUENCE [LARGE SCALE GENOMIC DNA]</scope>
    <source>
        <strain evidence="3">DSM 5463</strain>
    </source>
</reference>
<evidence type="ECO:0008006" key="4">
    <source>
        <dbReference type="Google" id="ProtNLM"/>
    </source>
</evidence>
<feature type="region of interest" description="Disordered" evidence="1">
    <location>
        <begin position="228"/>
        <end position="249"/>
    </location>
</feature>
<sequence>MKRIFAVMLFIMLLLLTGCPDKNKKSNSDKTEVKIERIDKKAAEEFLNNYMFHAMKRDINAMSSYYSSNLKQNYNVSKVLDEPRPVGYKIETEGEESEYKVHVFNAYLGYPYFSDDVFKYKIILKDGKMLIDEIKRETSTEIYSKGKKLYKRMEENSKEEFVISLDELPNFVSAQNMLSLEQKYQVPKKKFGPCAVSSEGDMFVISSVDENSFVGVVKLEEQVFKVAEKGQEETQGTQQDKEDEEKEEKEQKQVKFKALDYFLNKVINLVIISPDGKKILVVTEDKRGKSDIKAYNSDDGTLIELSFESQFKGDVFSLKDPFFISDKEFVFKVDVKSGATQEEKKLKGDWIYDFESKKFRQIKQF</sequence>
<evidence type="ECO:0000313" key="2">
    <source>
        <dbReference type="EMBL" id="SEF79046.1"/>
    </source>
</evidence>
<organism evidence="2 3">
    <name type="scientific">Caloramator fervidus</name>
    <dbReference type="NCBI Taxonomy" id="29344"/>
    <lineage>
        <taxon>Bacteria</taxon>
        <taxon>Bacillati</taxon>
        <taxon>Bacillota</taxon>
        <taxon>Clostridia</taxon>
        <taxon>Eubacteriales</taxon>
        <taxon>Clostridiaceae</taxon>
        <taxon>Caloramator</taxon>
    </lineage>
</organism>
<dbReference type="PROSITE" id="PS51257">
    <property type="entry name" value="PROKAR_LIPOPROTEIN"/>
    <property type="match status" value="1"/>
</dbReference>
<dbReference type="Proteomes" id="UP000242850">
    <property type="component" value="Unassembled WGS sequence"/>
</dbReference>
<gene>
    <name evidence="2" type="ORF">SAMN05660865_01022</name>
</gene>
<evidence type="ECO:0000256" key="1">
    <source>
        <dbReference type="SAM" id="MobiDB-lite"/>
    </source>
</evidence>